<reference evidence="2" key="1">
    <citation type="journal article" date="2020" name="New Phytol.">
        <title>Comparative genomics reveals dynamic genome evolution in host specialist ectomycorrhizal fungi.</title>
        <authorList>
            <person name="Lofgren L.A."/>
            <person name="Nguyen N.H."/>
            <person name="Vilgalys R."/>
            <person name="Ruytinx J."/>
            <person name="Liao H.L."/>
            <person name="Branco S."/>
            <person name="Kuo A."/>
            <person name="LaButti K."/>
            <person name="Lipzen A."/>
            <person name="Andreopoulos W."/>
            <person name="Pangilinan J."/>
            <person name="Riley R."/>
            <person name="Hundley H."/>
            <person name="Na H."/>
            <person name="Barry K."/>
            <person name="Grigoriev I.V."/>
            <person name="Stajich J.E."/>
            <person name="Kennedy P.G."/>
        </authorList>
    </citation>
    <scope>NUCLEOTIDE SEQUENCE</scope>
    <source>
        <strain evidence="2">DOB743</strain>
    </source>
</reference>
<dbReference type="AlphaFoldDB" id="A0A9P7A0Q2"/>
<protein>
    <recommendedName>
        <fullName evidence="1">Reverse transcriptase zinc-binding domain-containing protein</fullName>
    </recommendedName>
</protein>
<keyword evidence="3" id="KW-1185">Reference proteome</keyword>
<dbReference type="Gene3D" id="3.30.420.10">
    <property type="entry name" value="Ribonuclease H-like superfamily/Ribonuclease H"/>
    <property type="match status" value="1"/>
</dbReference>
<dbReference type="InterPro" id="IPR036397">
    <property type="entry name" value="RNaseH_sf"/>
</dbReference>
<evidence type="ECO:0000313" key="2">
    <source>
        <dbReference type="EMBL" id="KAG1779306.1"/>
    </source>
</evidence>
<accession>A0A9P7A0Q2</accession>
<feature type="domain" description="Reverse transcriptase zinc-binding" evidence="1">
    <location>
        <begin position="192"/>
        <end position="256"/>
    </location>
</feature>
<evidence type="ECO:0000313" key="3">
    <source>
        <dbReference type="Proteomes" id="UP000714275"/>
    </source>
</evidence>
<dbReference type="EMBL" id="JABBWD010000012">
    <property type="protein sequence ID" value="KAG1779306.1"/>
    <property type="molecule type" value="Genomic_DNA"/>
</dbReference>
<proteinExistence type="predicted"/>
<dbReference type="GO" id="GO:0003676">
    <property type="term" value="F:nucleic acid binding"/>
    <property type="evidence" value="ECO:0007669"/>
    <property type="project" value="InterPro"/>
</dbReference>
<dbReference type="OrthoDB" id="3253907at2759"/>
<dbReference type="InterPro" id="IPR026960">
    <property type="entry name" value="RVT-Znf"/>
</dbReference>
<comment type="caution">
    <text evidence="2">The sequence shown here is derived from an EMBL/GenBank/DDBJ whole genome shotgun (WGS) entry which is preliminary data.</text>
</comment>
<sequence>MEIVAIGALWYGQNDTQNKAFRAPDNLATTEAREWAAILEATRTTPKHAKLELIIKIPKIIKDLTINLPRLEQTGWTAIPNTRLIRAAVAELRERNTTTILKPWGKNLKKQDETDISNLIKQSEDKPNTYNIRTMIKNQFNTSGIAISKGSQCLFYRGIREINSEYHKRRQTKMALAMTHHVTREISLGMPTKAQIWKSIRNKDIPKGIRGFLWKNLHGAYRLGDFWLNIPHFEHRSTCKLCGSIESMEHILVECKDSLARTTIWKLAEKLWCMHENDWPDIKYGTILGCYLAHFMDTKKERLEGKSRLFSILISESAHMIWKLRCEQVIKFNDEGDKLHSEMEIHNQWVATINKRLKFDRLLTDASRYGKHVLRENLVLRTWSGVLMDEDNRPNNWVQQAGVLVGIMVWQPPGRSR</sequence>
<name>A0A9P7A0Q2_9AGAM</name>
<evidence type="ECO:0000259" key="1">
    <source>
        <dbReference type="Pfam" id="PF13966"/>
    </source>
</evidence>
<dbReference type="Pfam" id="PF13966">
    <property type="entry name" value="zf-RVT"/>
    <property type="match status" value="1"/>
</dbReference>
<organism evidence="2 3">
    <name type="scientific">Suillus placidus</name>
    <dbReference type="NCBI Taxonomy" id="48579"/>
    <lineage>
        <taxon>Eukaryota</taxon>
        <taxon>Fungi</taxon>
        <taxon>Dikarya</taxon>
        <taxon>Basidiomycota</taxon>
        <taxon>Agaricomycotina</taxon>
        <taxon>Agaricomycetes</taxon>
        <taxon>Agaricomycetidae</taxon>
        <taxon>Boletales</taxon>
        <taxon>Suillineae</taxon>
        <taxon>Suillaceae</taxon>
        <taxon>Suillus</taxon>
    </lineage>
</organism>
<gene>
    <name evidence="2" type="ORF">EV702DRAFT_966434</name>
</gene>
<dbReference type="Proteomes" id="UP000714275">
    <property type="component" value="Unassembled WGS sequence"/>
</dbReference>